<dbReference type="AlphaFoldDB" id="A0A2U9NNV9"/>
<reference evidence="2" key="1">
    <citation type="journal article" date="2018" name="Adv. Bot. Res.">
        <title>Evolution of the Plastid Genomes in Diatoms.</title>
        <authorList>
            <person name="Yu M."/>
            <person name="Ashworth M.P."/>
            <person name="Hajrah N.H."/>
            <person name="Khiyami M.A."/>
            <person name="Sabir M.J."/>
            <person name="Alhebshi A.M."/>
            <person name="Al-Malki A.L."/>
            <person name="Sabir J.S.M."/>
            <person name="Theriot E.C."/>
            <person name="Jansen R.K."/>
        </authorList>
    </citation>
    <scope>NUCLEOTIDE SEQUENCE</scope>
</reference>
<keyword evidence="2" id="KW-0934">Plastid</keyword>
<keyword evidence="1" id="KW-1133">Transmembrane helix</keyword>
<name>A0A2U9NNV9_9STRA</name>
<proteinExistence type="predicted"/>
<dbReference type="EMBL" id="MG755794">
    <property type="protein sequence ID" value="AWT38587.1"/>
    <property type="molecule type" value="Genomic_DNA"/>
</dbReference>
<evidence type="ECO:0000313" key="2">
    <source>
        <dbReference type="EMBL" id="AWT38645.1"/>
    </source>
</evidence>
<dbReference type="RefSeq" id="YP_009496205.1">
    <property type="nucleotide sequence ID" value="NC_037997.1"/>
</dbReference>
<accession>A0A2U9NNV9</accession>
<sequence>MFKGGTMSLESLGINLRIKLVLATSWFIENTAKLLGYPKTSQGMPIVNDPNAIYGLPLHQPRVPPSPDPTNMLEAIFGNVPKSSAIDKFYYESARDGYYNFYIEHYKNVIFLPDWLSKWIQLHFTIGVDTASLEIIRDTLFSLSIYFMFFLQFRTMLYYFITINPYTRPWIYLISLSDWIYDILFHLGITRRATFFGFPILSIIVNGVAGVIADALNHLVFTMPFLPSEGQAGRVLIDGVPKDVIMFRYLPSLWFSHPIPDKLREFWYVQRPDIYKFMKSNYGHLDIDFLPNKILRQIYESEQNHLHSKSLVDNVEKIKILSTHVFCNSTILLQEWGNTLSYKQDVLLSSFLEHNDKLI</sequence>
<feature type="transmembrane region" description="Helical" evidence="1">
    <location>
        <begin position="170"/>
        <end position="189"/>
    </location>
</feature>
<evidence type="ECO:0000256" key="1">
    <source>
        <dbReference type="SAM" id="Phobius"/>
    </source>
</evidence>
<geneLocation type="chloroplast" evidence="2"/>
<keyword evidence="1" id="KW-0472">Membrane</keyword>
<dbReference type="RefSeq" id="YP_009496147.1">
    <property type="nucleotide sequence ID" value="NC_037997.1"/>
</dbReference>
<evidence type="ECO:0008006" key="3">
    <source>
        <dbReference type="Google" id="ProtNLM"/>
    </source>
</evidence>
<protein>
    <recommendedName>
        <fullName evidence="3">Ycf89</fullName>
    </recommendedName>
</protein>
<dbReference type="GeneID" id="36958413"/>
<gene>
    <name evidence="2" type="primary">ycf89</name>
</gene>
<organism evidence="2">
    <name type="scientific">Plagiogrammopsis vanheurckii</name>
    <dbReference type="NCBI Taxonomy" id="1234821"/>
    <lineage>
        <taxon>Eukaryota</taxon>
        <taxon>Sar</taxon>
        <taxon>Stramenopiles</taxon>
        <taxon>Ochrophyta</taxon>
        <taxon>Bacillariophyta</taxon>
        <taxon>Mediophyceae</taxon>
        <taxon>Cymatosirophycidae</taxon>
        <taxon>Cymatosirales</taxon>
        <taxon>Cymatosiraceae</taxon>
        <taxon>Plagiogrammopsis</taxon>
    </lineage>
</organism>
<feature type="transmembrane region" description="Helical" evidence="1">
    <location>
        <begin position="195"/>
        <end position="216"/>
    </location>
</feature>
<keyword evidence="2" id="KW-0150">Chloroplast</keyword>
<dbReference type="GeneID" id="36958486"/>
<keyword evidence="1" id="KW-0812">Transmembrane</keyword>
<feature type="transmembrane region" description="Helical" evidence="1">
    <location>
        <begin position="140"/>
        <end position="161"/>
    </location>
</feature>
<dbReference type="EMBL" id="MG755794">
    <property type="protein sequence ID" value="AWT38645.1"/>
    <property type="molecule type" value="Genomic_DNA"/>
</dbReference>